<dbReference type="Gene3D" id="1.10.10.60">
    <property type="entry name" value="Homeodomain-like"/>
    <property type="match status" value="1"/>
</dbReference>
<dbReference type="PROSITE" id="PS50977">
    <property type="entry name" value="HTH_TETR_2"/>
    <property type="match status" value="1"/>
</dbReference>
<dbReference type="InterPro" id="IPR001647">
    <property type="entry name" value="HTH_TetR"/>
</dbReference>
<dbReference type="EMBL" id="LXND01000051">
    <property type="protein sequence ID" value="OAD63962.1"/>
    <property type="molecule type" value="Genomic_DNA"/>
</dbReference>
<dbReference type="GeneID" id="93382163"/>
<dbReference type="RefSeq" id="WP_068806705.1">
    <property type="nucleotide sequence ID" value="NZ_CP158977.1"/>
</dbReference>
<keyword evidence="8" id="KW-1185">Reference proteome</keyword>
<keyword evidence="2 4" id="KW-0238">DNA-binding</keyword>
<dbReference type="InterPro" id="IPR009057">
    <property type="entry name" value="Homeodomain-like_sf"/>
</dbReference>
<evidence type="ECO:0000313" key="6">
    <source>
        <dbReference type="EMBL" id="MDV7693883.1"/>
    </source>
</evidence>
<dbReference type="GO" id="GO:0045892">
    <property type="term" value="P:negative regulation of DNA-templated transcription"/>
    <property type="evidence" value="ECO:0007669"/>
    <property type="project" value="InterPro"/>
</dbReference>
<proteinExistence type="predicted"/>
<dbReference type="EMBL" id="WERX01000007">
    <property type="protein sequence ID" value="MDV7693883.1"/>
    <property type="molecule type" value="Genomic_DNA"/>
</dbReference>
<evidence type="ECO:0000256" key="2">
    <source>
        <dbReference type="ARBA" id="ARBA00023125"/>
    </source>
</evidence>
<feature type="domain" description="HTH tetR-type" evidence="5">
    <location>
        <begin position="5"/>
        <end position="66"/>
    </location>
</feature>
<dbReference type="GO" id="GO:0003677">
    <property type="term" value="F:DNA binding"/>
    <property type="evidence" value="ECO:0007669"/>
    <property type="project" value="UniProtKB-UniRule"/>
</dbReference>
<dbReference type="Gene3D" id="1.10.357.10">
    <property type="entry name" value="Tetracycline Repressor, domain 2"/>
    <property type="match status" value="1"/>
</dbReference>
<evidence type="ECO:0000256" key="4">
    <source>
        <dbReference type="PROSITE-ProRule" id="PRU00335"/>
    </source>
</evidence>
<evidence type="ECO:0000256" key="3">
    <source>
        <dbReference type="ARBA" id="ARBA00023163"/>
    </source>
</evidence>
<evidence type="ECO:0000313" key="8">
    <source>
        <dbReference type="Proteomes" id="UP000077280"/>
    </source>
</evidence>
<feature type="DNA-binding region" description="H-T-H motif" evidence="4">
    <location>
        <begin position="29"/>
        <end position="48"/>
    </location>
</feature>
<evidence type="ECO:0000313" key="7">
    <source>
        <dbReference type="EMBL" id="OAD63962.1"/>
    </source>
</evidence>
<reference evidence="7 8" key="1">
    <citation type="submission" date="2016-05" db="EMBL/GenBank/DDBJ databases">
        <title>Draft genome sequence of Pediococcus parvulus 2.6, a probiotic beta-glucan producer strain.</title>
        <authorList>
            <person name="Mohedano M.L."/>
            <person name="Perez-Ramos A."/>
            <person name="Duenas M.T."/>
            <person name="Lamontanara A."/>
            <person name="Orru L."/>
            <person name="Spano G."/>
            <person name="Capozzi V."/>
            <person name="Lopez P."/>
        </authorList>
    </citation>
    <scope>NUCLEOTIDE SEQUENCE [LARGE SCALE GENOMIC DNA]</scope>
    <source>
        <strain evidence="7 8">2.6</strain>
    </source>
</reference>
<evidence type="ECO:0000256" key="1">
    <source>
        <dbReference type="ARBA" id="ARBA00023015"/>
    </source>
</evidence>
<dbReference type="SUPFAM" id="SSF48498">
    <property type="entry name" value="Tetracyclin repressor-like, C-terminal domain"/>
    <property type="match status" value="1"/>
</dbReference>
<dbReference type="AlphaFoldDB" id="A0AAP5TC63"/>
<gene>
    <name evidence="7" type="ORF">A7K95_07295</name>
    <name evidence="6" type="ORF">GA842_03095</name>
</gene>
<dbReference type="Proteomes" id="UP001275867">
    <property type="component" value="Unassembled WGS sequence"/>
</dbReference>
<evidence type="ECO:0000259" key="5">
    <source>
        <dbReference type="PROSITE" id="PS50977"/>
    </source>
</evidence>
<dbReference type="Proteomes" id="UP000077280">
    <property type="component" value="Unassembled WGS sequence"/>
</dbReference>
<dbReference type="SUPFAM" id="SSF46689">
    <property type="entry name" value="Homeodomain-like"/>
    <property type="match status" value="1"/>
</dbReference>
<dbReference type="InterPro" id="IPR036271">
    <property type="entry name" value="Tet_transcr_reg_TetR-rel_C_sf"/>
</dbReference>
<dbReference type="InterPro" id="IPR004111">
    <property type="entry name" value="Repressor_TetR_C"/>
</dbReference>
<dbReference type="Pfam" id="PF00440">
    <property type="entry name" value="TetR_N"/>
    <property type="match status" value="1"/>
</dbReference>
<keyword evidence="3" id="KW-0804">Transcription</keyword>
<reference evidence="6" key="2">
    <citation type="submission" date="2019-10" db="EMBL/GenBank/DDBJ databases">
        <title>Malate fermentation in French cider.</title>
        <authorList>
            <person name="Cousin F.J."/>
            <person name="Medina Fernandez S."/>
            <person name="Misery B."/>
            <person name="Laplace J.-M."/>
            <person name="Cretenet M."/>
        </authorList>
    </citation>
    <scope>NUCLEOTIDE SEQUENCE</scope>
    <source>
        <strain evidence="6">UCMA15901</strain>
    </source>
</reference>
<comment type="caution">
    <text evidence="6">The sequence shown here is derived from an EMBL/GenBank/DDBJ whole genome shotgun (WGS) entry which is preliminary data.</text>
</comment>
<accession>A0AAP5TC63</accession>
<sequence>MPKSKISRPQIIQVSLKTLANCQSLDQFSMRKVATTLQIDASTIYWYFESKQAILQAMADEIAAQISFPDANLDWKTQLTQLFNNLFDVYTTHPHTAELMIETIPSSEVRLALMNHIIGILVDAGFSETQGSAAMSTIDFFLTGLVIDLSKERQFRTEINDKQAAYLHEQVTQIHQITHDEHLVHMQNSVKSRNSESAKQQFEAGLKLILKGLVADKEG</sequence>
<dbReference type="Pfam" id="PF02909">
    <property type="entry name" value="TetR_C_1"/>
    <property type="match status" value="1"/>
</dbReference>
<organism evidence="6 9">
    <name type="scientific">Pediococcus parvulus</name>
    <dbReference type="NCBI Taxonomy" id="54062"/>
    <lineage>
        <taxon>Bacteria</taxon>
        <taxon>Bacillati</taxon>
        <taxon>Bacillota</taxon>
        <taxon>Bacilli</taxon>
        <taxon>Lactobacillales</taxon>
        <taxon>Lactobacillaceae</taxon>
        <taxon>Pediococcus</taxon>
    </lineage>
</organism>
<keyword evidence="1" id="KW-0805">Transcription regulation</keyword>
<evidence type="ECO:0000313" key="9">
    <source>
        <dbReference type="Proteomes" id="UP001275867"/>
    </source>
</evidence>
<protein>
    <submittedName>
        <fullName evidence="6">TetR family transcriptional regulator</fullName>
    </submittedName>
</protein>
<name>A0AAP5TC63_9LACO</name>